<dbReference type="InterPro" id="IPR016024">
    <property type="entry name" value="ARM-type_fold"/>
</dbReference>
<dbReference type="Pfam" id="PF13513">
    <property type="entry name" value="HEAT_EZ"/>
    <property type="match status" value="1"/>
</dbReference>
<reference evidence="13" key="2">
    <citation type="submission" date="2025-08" db="UniProtKB">
        <authorList>
            <consortium name="Ensembl"/>
        </authorList>
    </citation>
    <scope>IDENTIFICATION</scope>
</reference>
<evidence type="ECO:0000256" key="4">
    <source>
        <dbReference type="ARBA" id="ARBA00022490"/>
    </source>
</evidence>
<dbReference type="GO" id="GO:0031981">
    <property type="term" value="C:nuclear lumen"/>
    <property type="evidence" value="ECO:0007669"/>
    <property type="project" value="UniProtKB-ARBA"/>
</dbReference>
<evidence type="ECO:0000256" key="8">
    <source>
        <dbReference type="ARBA" id="ARBA00038423"/>
    </source>
</evidence>
<evidence type="ECO:0000256" key="10">
    <source>
        <dbReference type="ARBA" id="ARBA00076938"/>
    </source>
</evidence>
<dbReference type="InterPro" id="IPR040122">
    <property type="entry name" value="Importin_beta"/>
</dbReference>
<protein>
    <recommendedName>
        <fullName evidence="9">Transportin-1</fullName>
    </recommendedName>
    <alternativeName>
        <fullName evidence="10">Importin beta-2</fullName>
    </alternativeName>
    <alternativeName>
        <fullName evidence="11">Karyopherin beta-2</fullName>
    </alternativeName>
</protein>
<gene>
    <name evidence="13" type="primary">tnpo1</name>
</gene>
<dbReference type="Gene3D" id="1.25.10.10">
    <property type="entry name" value="Leucine-rich Repeat Variant"/>
    <property type="match status" value="1"/>
</dbReference>
<evidence type="ECO:0000256" key="9">
    <source>
        <dbReference type="ARBA" id="ARBA00067327"/>
    </source>
</evidence>
<evidence type="ECO:0000256" key="7">
    <source>
        <dbReference type="ARBA" id="ARBA00023242"/>
    </source>
</evidence>
<evidence type="ECO:0000256" key="2">
    <source>
        <dbReference type="ARBA" id="ARBA00004496"/>
    </source>
</evidence>
<name>A0A673AD48_9TELE</name>
<dbReference type="FunFam" id="1.25.10.10:FF:000028">
    <property type="entry name" value="Transportin-1 isoform 1"/>
    <property type="match status" value="1"/>
</dbReference>
<sequence>SCVCCMQGMIPYLPELIPHLIQCLSDKKALVRSITCWTLSRYAHWVVSQPPDIYLKPLMTELLKRILDSNKRVQEAACSAFATLEEEACTELVPYLAFILDTLVFAFSKYQHKNLLILYDAIGTLADSVGHHLNKPEYIQMLMPPLIQKWNQLKDEDKDLFPLLECLSSVATALQSGFLPYCEPVYQRCVNLVQKTLAQAMVSSQPDQYEAPDKDFMIVALDLLSGLAEGLGGTIEQLVARSNILTLMYQCMQDKMPEVRQSSFALLGDLTKACFQHVKPCIGMSIELTVKDNLIVNISVQQCNMDTQSQQISSHPFSLSQHPLGPEMQPYIAMVLHQLVEIINRPNTPKTLLENTAITIGRLGYVCPQEVAPMLQQFIRPWCTSLRNIRDNEEKDSAFRGICTMISVNPGGVVQDFIFFCDAVASWVNPKDDLRDMFYQLQCNLVGEENWRRFADQFPMPLKERLATFYGV</sequence>
<dbReference type="InterPro" id="IPR011989">
    <property type="entry name" value="ARM-like"/>
</dbReference>
<evidence type="ECO:0000256" key="1">
    <source>
        <dbReference type="ARBA" id="ARBA00004123"/>
    </source>
</evidence>
<dbReference type="AlphaFoldDB" id="A0A673AD48"/>
<feature type="domain" description="Importin subunit beta-1/Transportin-1-like TPR repeats" evidence="12">
    <location>
        <begin position="58"/>
        <end position="273"/>
    </location>
</feature>
<keyword evidence="5" id="KW-0677">Repeat</keyword>
<dbReference type="GO" id="GO:0005737">
    <property type="term" value="C:cytoplasm"/>
    <property type="evidence" value="ECO:0007669"/>
    <property type="project" value="UniProtKB-SubCell"/>
</dbReference>
<keyword evidence="6" id="KW-0653">Protein transport</keyword>
<evidence type="ECO:0000256" key="3">
    <source>
        <dbReference type="ARBA" id="ARBA00022448"/>
    </source>
</evidence>
<accession>A0A673AD48</accession>
<dbReference type="InterPro" id="IPR058584">
    <property type="entry name" value="IMB1_TNPO1-like_TPR"/>
</dbReference>
<dbReference type="Proteomes" id="UP000472271">
    <property type="component" value="Chromosome 12"/>
</dbReference>
<keyword evidence="14" id="KW-1185">Reference proteome</keyword>
<dbReference type="GO" id="GO:0006606">
    <property type="term" value="P:protein import into nucleus"/>
    <property type="evidence" value="ECO:0007669"/>
    <property type="project" value="InterPro"/>
</dbReference>
<evidence type="ECO:0000313" key="13">
    <source>
        <dbReference type="Ensembl" id="ENSSORP00005027149.1"/>
    </source>
</evidence>
<proteinExistence type="inferred from homology"/>
<evidence type="ECO:0000259" key="12">
    <source>
        <dbReference type="Pfam" id="PF25574"/>
    </source>
</evidence>
<dbReference type="Ensembl" id="ENSSORT00005027934.1">
    <property type="protein sequence ID" value="ENSSORP00005027149.1"/>
    <property type="gene ID" value="ENSSORG00005010227.1"/>
</dbReference>
<comment type="similarity">
    <text evidence="8">Belongs to the importin beta family. Importin beta-2 subfamily.</text>
</comment>
<keyword evidence="4" id="KW-0963">Cytoplasm</keyword>
<keyword evidence="3" id="KW-0813">Transport</keyword>
<evidence type="ECO:0000256" key="11">
    <source>
        <dbReference type="ARBA" id="ARBA00080641"/>
    </source>
</evidence>
<dbReference type="Pfam" id="PF25574">
    <property type="entry name" value="TPR_IMB1"/>
    <property type="match status" value="1"/>
</dbReference>
<reference evidence="13" key="3">
    <citation type="submission" date="2025-09" db="UniProtKB">
        <authorList>
            <consortium name="Ensembl"/>
        </authorList>
    </citation>
    <scope>IDENTIFICATION</scope>
</reference>
<dbReference type="SUPFAM" id="SSF48371">
    <property type="entry name" value="ARM repeat"/>
    <property type="match status" value="1"/>
</dbReference>
<comment type="subcellular location">
    <subcellularLocation>
        <location evidence="2">Cytoplasm</location>
    </subcellularLocation>
    <subcellularLocation>
        <location evidence="1">Nucleus</location>
    </subcellularLocation>
</comment>
<evidence type="ECO:0000313" key="14">
    <source>
        <dbReference type="Proteomes" id="UP000472271"/>
    </source>
</evidence>
<evidence type="ECO:0000256" key="6">
    <source>
        <dbReference type="ARBA" id="ARBA00022927"/>
    </source>
</evidence>
<reference evidence="13" key="1">
    <citation type="submission" date="2019-06" db="EMBL/GenBank/DDBJ databases">
        <authorList>
            <consortium name="Wellcome Sanger Institute Data Sharing"/>
        </authorList>
    </citation>
    <scope>NUCLEOTIDE SEQUENCE [LARGE SCALE GENOMIC DNA]</scope>
</reference>
<keyword evidence="7" id="KW-0539">Nucleus</keyword>
<evidence type="ECO:0000256" key="5">
    <source>
        <dbReference type="ARBA" id="ARBA00022737"/>
    </source>
</evidence>
<dbReference type="PANTHER" id="PTHR10527">
    <property type="entry name" value="IMPORTIN BETA"/>
    <property type="match status" value="1"/>
</dbReference>
<organism evidence="13 14">
    <name type="scientific">Sphaeramia orbicularis</name>
    <name type="common">orbiculate cardinalfish</name>
    <dbReference type="NCBI Taxonomy" id="375764"/>
    <lineage>
        <taxon>Eukaryota</taxon>
        <taxon>Metazoa</taxon>
        <taxon>Chordata</taxon>
        <taxon>Craniata</taxon>
        <taxon>Vertebrata</taxon>
        <taxon>Euteleostomi</taxon>
        <taxon>Actinopterygii</taxon>
        <taxon>Neopterygii</taxon>
        <taxon>Teleostei</taxon>
        <taxon>Neoteleostei</taxon>
        <taxon>Acanthomorphata</taxon>
        <taxon>Gobiaria</taxon>
        <taxon>Kurtiformes</taxon>
        <taxon>Apogonoidei</taxon>
        <taxon>Apogonidae</taxon>
        <taxon>Apogoninae</taxon>
        <taxon>Sphaeramia</taxon>
    </lineage>
</organism>